<comment type="caution">
    <text evidence="2">The sequence shown here is derived from an EMBL/GenBank/DDBJ whole genome shotgun (WGS) entry which is preliminary data.</text>
</comment>
<keyword evidence="2" id="KW-0808">Transferase</keyword>
<dbReference type="PROSITE" id="PS50011">
    <property type="entry name" value="PROTEIN_KINASE_DOM"/>
    <property type="match status" value="1"/>
</dbReference>
<dbReference type="SUPFAM" id="SSF56112">
    <property type="entry name" value="Protein kinase-like (PK-like)"/>
    <property type="match status" value="1"/>
</dbReference>
<accession>A0A5J4UUD7</accession>
<dbReference type="InterPro" id="IPR008271">
    <property type="entry name" value="Ser/Thr_kinase_AS"/>
</dbReference>
<dbReference type="GO" id="GO:0005634">
    <property type="term" value="C:nucleus"/>
    <property type="evidence" value="ECO:0007669"/>
    <property type="project" value="TreeGrafter"/>
</dbReference>
<dbReference type="PANTHER" id="PTHR44167:SF24">
    <property type="entry name" value="SERINE_THREONINE-PROTEIN KINASE CHK2"/>
    <property type="match status" value="1"/>
</dbReference>
<proteinExistence type="predicted"/>
<evidence type="ECO:0000259" key="1">
    <source>
        <dbReference type="PROSITE" id="PS50011"/>
    </source>
</evidence>
<gene>
    <name evidence="2" type="ORF">EZS28_031118</name>
</gene>
<dbReference type="Pfam" id="PF00069">
    <property type="entry name" value="Pkinase"/>
    <property type="match status" value="1"/>
</dbReference>
<dbReference type="Gene3D" id="1.10.510.10">
    <property type="entry name" value="Transferase(Phosphotransferase) domain 1"/>
    <property type="match status" value="1"/>
</dbReference>
<dbReference type="CDD" id="cd00180">
    <property type="entry name" value="PKc"/>
    <property type="match status" value="1"/>
</dbReference>
<keyword evidence="2" id="KW-0418">Kinase</keyword>
<dbReference type="GO" id="GO:0005524">
    <property type="term" value="F:ATP binding"/>
    <property type="evidence" value="ECO:0007669"/>
    <property type="project" value="InterPro"/>
</dbReference>
<dbReference type="GO" id="GO:0004674">
    <property type="term" value="F:protein serine/threonine kinase activity"/>
    <property type="evidence" value="ECO:0007669"/>
    <property type="project" value="TreeGrafter"/>
</dbReference>
<sequence>MQPRPQRGGRAPHIVEFNIVQFGFLHQFIFDVRHVKHFCQNVTGFFQVNFPNLFQHLIQVYLVYHPYSNIGVVAAKVIRNEDFNEQEWNIAGIFEQDPPQMRPFVIHYILAKQFEKHTVILMDYCNISNLFDIIKTNIDLSISTIRVIMKQLLEGIRYIHSKNLIHRDIKGGNIMLHCQPGSGRVNLKITDFGVVKVNSGDEKTMQMTAIGTEPYMAPEFVLGNGEEQVRADSKVDIWSLGILFFKLASHRFPCGQLNIQSIITFMNKYSQTKVLDRPQNIKNDLLWDLLVKMLQFDRKDRISAQIALQHPFFTGEQAMREIASEQIQLSQTAEQAKQKGDQNISQFETNPSFIFPLTE</sequence>
<feature type="non-terminal residue" evidence="2">
    <location>
        <position position="359"/>
    </location>
</feature>
<dbReference type="AlphaFoldDB" id="A0A5J4UUD7"/>
<dbReference type="GO" id="GO:0044773">
    <property type="term" value="P:mitotic DNA damage checkpoint signaling"/>
    <property type="evidence" value="ECO:0007669"/>
    <property type="project" value="TreeGrafter"/>
</dbReference>
<evidence type="ECO:0000313" key="3">
    <source>
        <dbReference type="Proteomes" id="UP000324800"/>
    </source>
</evidence>
<dbReference type="Proteomes" id="UP000324800">
    <property type="component" value="Unassembled WGS sequence"/>
</dbReference>
<dbReference type="PANTHER" id="PTHR44167">
    <property type="entry name" value="OVARIAN-SPECIFIC SERINE/THREONINE-PROTEIN KINASE LOK-RELATED"/>
    <property type="match status" value="1"/>
</dbReference>
<evidence type="ECO:0000313" key="2">
    <source>
        <dbReference type="EMBL" id="KAA6373355.1"/>
    </source>
</evidence>
<dbReference type="EMBL" id="SNRW01012826">
    <property type="protein sequence ID" value="KAA6373355.1"/>
    <property type="molecule type" value="Genomic_DNA"/>
</dbReference>
<dbReference type="InterPro" id="IPR000719">
    <property type="entry name" value="Prot_kinase_dom"/>
</dbReference>
<organism evidence="2 3">
    <name type="scientific">Streblomastix strix</name>
    <dbReference type="NCBI Taxonomy" id="222440"/>
    <lineage>
        <taxon>Eukaryota</taxon>
        <taxon>Metamonada</taxon>
        <taxon>Preaxostyla</taxon>
        <taxon>Oxymonadida</taxon>
        <taxon>Streblomastigidae</taxon>
        <taxon>Streblomastix</taxon>
    </lineage>
</organism>
<dbReference type="InterPro" id="IPR011009">
    <property type="entry name" value="Kinase-like_dom_sf"/>
</dbReference>
<protein>
    <submittedName>
        <fullName evidence="2">Putative MAP kinase kinase family domain protein</fullName>
    </submittedName>
</protein>
<dbReference type="SMART" id="SM00220">
    <property type="entry name" value="S_TKc"/>
    <property type="match status" value="1"/>
</dbReference>
<reference evidence="2 3" key="1">
    <citation type="submission" date="2019-03" db="EMBL/GenBank/DDBJ databases">
        <title>Single cell metagenomics reveals metabolic interactions within the superorganism composed of flagellate Streblomastix strix and complex community of Bacteroidetes bacteria on its surface.</title>
        <authorList>
            <person name="Treitli S.C."/>
            <person name="Kolisko M."/>
            <person name="Husnik F."/>
            <person name="Keeling P."/>
            <person name="Hampl V."/>
        </authorList>
    </citation>
    <scope>NUCLEOTIDE SEQUENCE [LARGE SCALE GENOMIC DNA]</scope>
    <source>
        <strain evidence="2">ST1C</strain>
    </source>
</reference>
<name>A0A5J4UUD7_9EUKA</name>
<feature type="domain" description="Protein kinase" evidence="1">
    <location>
        <begin position="46"/>
        <end position="313"/>
    </location>
</feature>
<dbReference type="PROSITE" id="PS00108">
    <property type="entry name" value="PROTEIN_KINASE_ST"/>
    <property type="match status" value="1"/>
</dbReference>